<dbReference type="InterPro" id="IPR001680">
    <property type="entry name" value="WD40_rpt"/>
</dbReference>
<feature type="region of interest" description="Disordered" evidence="4">
    <location>
        <begin position="353"/>
        <end position="389"/>
    </location>
</feature>
<evidence type="ECO:0000256" key="2">
    <source>
        <dbReference type="ARBA" id="ARBA00022737"/>
    </source>
</evidence>
<gene>
    <name evidence="5" type="ORF">BDV96DRAFT_568732</name>
</gene>
<organism evidence="5 6">
    <name type="scientific">Lophiotrema nucula</name>
    <dbReference type="NCBI Taxonomy" id="690887"/>
    <lineage>
        <taxon>Eukaryota</taxon>
        <taxon>Fungi</taxon>
        <taxon>Dikarya</taxon>
        <taxon>Ascomycota</taxon>
        <taxon>Pezizomycotina</taxon>
        <taxon>Dothideomycetes</taxon>
        <taxon>Pleosporomycetidae</taxon>
        <taxon>Pleosporales</taxon>
        <taxon>Lophiotremataceae</taxon>
        <taxon>Lophiotrema</taxon>
    </lineage>
</organism>
<dbReference type="PROSITE" id="PS50294">
    <property type="entry name" value="WD_REPEATS_REGION"/>
    <property type="match status" value="1"/>
</dbReference>
<feature type="repeat" description="WD" evidence="3">
    <location>
        <begin position="77"/>
        <end position="118"/>
    </location>
</feature>
<proteinExistence type="predicted"/>
<protein>
    <submittedName>
        <fullName evidence="5">WD repeat protein</fullName>
    </submittedName>
</protein>
<dbReference type="InterPro" id="IPR015943">
    <property type="entry name" value="WD40/YVTN_repeat-like_dom_sf"/>
</dbReference>
<dbReference type="Proteomes" id="UP000799770">
    <property type="component" value="Unassembled WGS sequence"/>
</dbReference>
<feature type="repeat" description="WD" evidence="3">
    <location>
        <begin position="309"/>
        <end position="349"/>
    </location>
</feature>
<evidence type="ECO:0000256" key="1">
    <source>
        <dbReference type="ARBA" id="ARBA00022574"/>
    </source>
</evidence>
<evidence type="ECO:0000313" key="5">
    <source>
        <dbReference type="EMBL" id="KAF2118930.1"/>
    </source>
</evidence>
<dbReference type="SMART" id="SM00320">
    <property type="entry name" value="WD40"/>
    <property type="match status" value="6"/>
</dbReference>
<dbReference type="SUPFAM" id="SSF50978">
    <property type="entry name" value="WD40 repeat-like"/>
    <property type="match status" value="1"/>
</dbReference>
<dbReference type="FunFam" id="2.130.10.10:FF:001196">
    <property type="entry name" value="WD repeat protein (AFU_orthologue AFUA_1G12380)"/>
    <property type="match status" value="1"/>
</dbReference>
<accession>A0A6A5ZHA6</accession>
<keyword evidence="1 3" id="KW-0853">WD repeat</keyword>
<dbReference type="Pfam" id="PF00400">
    <property type="entry name" value="WD40"/>
    <property type="match status" value="4"/>
</dbReference>
<evidence type="ECO:0000256" key="4">
    <source>
        <dbReference type="SAM" id="MobiDB-lite"/>
    </source>
</evidence>
<dbReference type="OrthoDB" id="6262491at2759"/>
<dbReference type="PANTHER" id="PTHR19848:SF8">
    <property type="entry name" value="F-BOX AND WD REPEAT DOMAIN CONTAINING 7"/>
    <property type="match status" value="1"/>
</dbReference>
<evidence type="ECO:0000313" key="6">
    <source>
        <dbReference type="Proteomes" id="UP000799770"/>
    </source>
</evidence>
<dbReference type="AlphaFoldDB" id="A0A6A5ZHA6"/>
<dbReference type="InterPro" id="IPR019775">
    <property type="entry name" value="WD40_repeat_CS"/>
</dbReference>
<feature type="compositionally biased region" description="Basic and acidic residues" evidence="4">
    <location>
        <begin position="356"/>
        <end position="371"/>
    </location>
</feature>
<dbReference type="Gene3D" id="2.130.10.10">
    <property type="entry name" value="YVTN repeat-like/Quinoprotein amine dehydrogenase"/>
    <property type="match status" value="2"/>
</dbReference>
<dbReference type="EMBL" id="ML977316">
    <property type="protein sequence ID" value="KAF2118930.1"/>
    <property type="molecule type" value="Genomic_DNA"/>
</dbReference>
<dbReference type="PROSITE" id="PS00678">
    <property type="entry name" value="WD_REPEATS_1"/>
    <property type="match status" value="1"/>
</dbReference>
<keyword evidence="6" id="KW-1185">Reference proteome</keyword>
<keyword evidence="2" id="KW-0677">Repeat</keyword>
<dbReference type="PANTHER" id="PTHR19848">
    <property type="entry name" value="WD40 REPEAT PROTEIN"/>
    <property type="match status" value="1"/>
</dbReference>
<dbReference type="PROSITE" id="PS50082">
    <property type="entry name" value="WD_REPEATS_2"/>
    <property type="match status" value="3"/>
</dbReference>
<feature type="compositionally biased region" description="Acidic residues" evidence="4">
    <location>
        <begin position="375"/>
        <end position="389"/>
    </location>
</feature>
<evidence type="ECO:0000256" key="3">
    <source>
        <dbReference type="PROSITE-ProRule" id="PRU00221"/>
    </source>
</evidence>
<sequence>MSKSSDAGHFFQTTSALNETARKAQKAKNKKGNPIKLPSKILAVVSDPKDGGHVFVAEAAGNVKRIKLETGDILATYSGPTAPLTSIALSPTSDTVFAGCWDKTIWSWSISSRKPSRRFQGHTDFVKALLALALQGKELLVSGSADATIIIWDIASGSKLHTLKGHSRGILALALDPTPSSDSNENEEEVIFFSAGTDREIHRWTLTSSSAAEIPSTDDVPSPLIRHETSIDSLFFDADADADLWTASKDKTVKCLSRATNWEEDTSLEHPDYVLDVVVDEVGGHVVTACRDEEVRVFDKGTGKLVHVFSGHYEEVTGLVLLDGQKVVSVSIDGTVRQWSLKAPDLAKAIQEAEDERAGKGEDKVEEKKESLLTAEEEAELAELMGDSD</sequence>
<reference evidence="5" key="1">
    <citation type="journal article" date="2020" name="Stud. Mycol.">
        <title>101 Dothideomycetes genomes: a test case for predicting lifestyles and emergence of pathogens.</title>
        <authorList>
            <person name="Haridas S."/>
            <person name="Albert R."/>
            <person name="Binder M."/>
            <person name="Bloem J."/>
            <person name="Labutti K."/>
            <person name="Salamov A."/>
            <person name="Andreopoulos B."/>
            <person name="Baker S."/>
            <person name="Barry K."/>
            <person name="Bills G."/>
            <person name="Bluhm B."/>
            <person name="Cannon C."/>
            <person name="Castanera R."/>
            <person name="Culley D."/>
            <person name="Daum C."/>
            <person name="Ezra D."/>
            <person name="Gonzalez J."/>
            <person name="Henrissat B."/>
            <person name="Kuo A."/>
            <person name="Liang C."/>
            <person name="Lipzen A."/>
            <person name="Lutzoni F."/>
            <person name="Magnuson J."/>
            <person name="Mondo S."/>
            <person name="Nolan M."/>
            <person name="Ohm R."/>
            <person name="Pangilinan J."/>
            <person name="Park H.-J."/>
            <person name="Ramirez L."/>
            <person name="Alfaro M."/>
            <person name="Sun H."/>
            <person name="Tritt A."/>
            <person name="Yoshinaga Y."/>
            <person name="Zwiers L.-H."/>
            <person name="Turgeon B."/>
            <person name="Goodwin S."/>
            <person name="Spatafora J."/>
            <person name="Crous P."/>
            <person name="Grigoriev I."/>
        </authorList>
    </citation>
    <scope>NUCLEOTIDE SEQUENCE</scope>
    <source>
        <strain evidence="5">CBS 627.86</strain>
    </source>
</reference>
<name>A0A6A5ZHA6_9PLEO</name>
<dbReference type="InterPro" id="IPR036322">
    <property type="entry name" value="WD40_repeat_dom_sf"/>
</dbReference>
<feature type="repeat" description="WD" evidence="3">
    <location>
        <begin position="119"/>
        <end position="162"/>
    </location>
</feature>